<reference evidence="1" key="1">
    <citation type="submission" date="2021-06" db="EMBL/GenBank/DDBJ databases">
        <authorList>
            <person name="Kallberg Y."/>
            <person name="Tangrot J."/>
            <person name="Rosling A."/>
        </authorList>
    </citation>
    <scope>NUCLEOTIDE SEQUENCE</scope>
    <source>
        <strain evidence="1">FL966</strain>
    </source>
</reference>
<dbReference type="EMBL" id="CAJVQA010005563">
    <property type="protein sequence ID" value="CAG8623316.1"/>
    <property type="molecule type" value="Genomic_DNA"/>
</dbReference>
<proteinExistence type="predicted"/>
<protein>
    <submittedName>
        <fullName evidence="1">23611_t:CDS:1</fullName>
    </submittedName>
</protein>
<gene>
    <name evidence="1" type="ORF">CPELLU_LOCUS8032</name>
</gene>
<name>A0A9N9GQV7_9GLOM</name>
<dbReference type="AlphaFoldDB" id="A0A9N9GQV7"/>
<comment type="caution">
    <text evidence="1">The sequence shown here is derived from an EMBL/GenBank/DDBJ whole genome shotgun (WGS) entry which is preliminary data.</text>
</comment>
<organism evidence="1 2">
    <name type="scientific">Cetraspora pellucida</name>
    <dbReference type="NCBI Taxonomy" id="1433469"/>
    <lineage>
        <taxon>Eukaryota</taxon>
        <taxon>Fungi</taxon>
        <taxon>Fungi incertae sedis</taxon>
        <taxon>Mucoromycota</taxon>
        <taxon>Glomeromycotina</taxon>
        <taxon>Glomeromycetes</taxon>
        <taxon>Diversisporales</taxon>
        <taxon>Gigasporaceae</taxon>
        <taxon>Cetraspora</taxon>
    </lineage>
</organism>
<keyword evidence="2" id="KW-1185">Reference proteome</keyword>
<accession>A0A9N9GQV7</accession>
<dbReference type="Proteomes" id="UP000789759">
    <property type="component" value="Unassembled WGS sequence"/>
</dbReference>
<sequence length="42" mass="4758">MYNLEVLLLALNTLPEYNGLVLGKGMNLTKNNIYKKLCNSDQ</sequence>
<evidence type="ECO:0000313" key="2">
    <source>
        <dbReference type="Proteomes" id="UP000789759"/>
    </source>
</evidence>
<evidence type="ECO:0000313" key="1">
    <source>
        <dbReference type="EMBL" id="CAG8623316.1"/>
    </source>
</evidence>